<evidence type="ECO:0008006" key="3">
    <source>
        <dbReference type="Google" id="ProtNLM"/>
    </source>
</evidence>
<evidence type="ECO:0000313" key="1">
    <source>
        <dbReference type="EMBL" id="OGI69921.1"/>
    </source>
</evidence>
<organism evidence="1 2">
    <name type="scientific">Candidatus Muproteobacteria bacterium RBG_16_60_9</name>
    <dbReference type="NCBI Taxonomy" id="1817755"/>
    <lineage>
        <taxon>Bacteria</taxon>
        <taxon>Pseudomonadati</taxon>
        <taxon>Pseudomonadota</taxon>
        <taxon>Candidatus Muproteobacteria</taxon>
    </lineage>
</organism>
<name>A0A1F6VJR3_9PROT</name>
<dbReference type="EMBL" id="MFSP01000011">
    <property type="protein sequence ID" value="OGI69921.1"/>
    <property type="molecule type" value="Genomic_DNA"/>
</dbReference>
<dbReference type="Proteomes" id="UP000179076">
    <property type="component" value="Unassembled WGS sequence"/>
</dbReference>
<proteinExistence type="predicted"/>
<accession>A0A1F6VJR3</accession>
<reference evidence="1 2" key="1">
    <citation type="journal article" date="2016" name="Nat. Commun.">
        <title>Thousands of microbial genomes shed light on interconnected biogeochemical processes in an aquifer system.</title>
        <authorList>
            <person name="Anantharaman K."/>
            <person name="Brown C.T."/>
            <person name="Hug L.A."/>
            <person name="Sharon I."/>
            <person name="Castelle C.J."/>
            <person name="Probst A.J."/>
            <person name="Thomas B.C."/>
            <person name="Singh A."/>
            <person name="Wilkins M.J."/>
            <person name="Karaoz U."/>
            <person name="Brodie E.L."/>
            <person name="Williams K.H."/>
            <person name="Hubbard S.S."/>
            <person name="Banfield J.F."/>
        </authorList>
    </citation>
    <scope>NUCLEOTIDE SEQUENCE [LARGE SCALE GENOMIC DNA]</scope>
</reference>
<dbReference type="AlphaFoldDB" id="A0A1F6VJR3"/>
<gene>
    <name evidence="1" type="ORF">A2W18_14330</name>
</gene>
<comment type="caution">
    <text evidence="1">The sequence shown here is derived from an EMBL/GenBank/DDBJ whole genome shotgun (WGS) entry which is preliminary data.</text>
</comment>
<evidence type="ECO:0000313" key="2">
    <source>
        <dbReference type="Proteomes" id="UP000179076"/>
    </source>
</evidence>
<sequence>MLAKLSNIVGDRMRRQRQQLLALVILAVGAVGDAAAELSLDFGIESFRWREFDAGAQLLEETGPRFRAGATWRRPFGAEQRDELQARGSFYIGNVDYDGQACTLSGSCTPFQTNADYYGATGEALYLRRLGDAQIGEFFAGGGIDIWRRDIQGSGNVSGAIEDWTVFYVAVGGGARWSGSATRYHVQAGAKYPFYTTNVPNSFDVILEPKGRVSPFARFTIDFVSGGRPRWGVGLYYDSYRFDTSDVERIGSIQIFQPESRQDLFGIFTSVYLR</sequence>
<protein>
    <recommendedName>
        <fullName evidence="3">Outer membrane protein beta-barrel domain-containing protein</fullName>
    </recommendedName>
</protein>